<protein>
    <recommendedName>
        <fullName evidence="1">DUF6259 domain-containing protein</fullName>
    </recommendedName>
</protein>
<sequence>MNKSSLILTLFLIVSGVVSVTGSNASFVDIKADTYTMQNNVMSIKFQKINNKLKLINLYTDKKQWITNESVDTDLLWQLSFVSDKNRSLVFNSQMLNLKDVEMLNTDKKGLKFQWEFKSEASVGYVNVTVGLDEKTKLSEWELSVDLPEGWEVTDAIFPVISVNKDKGAQLITPSGWGAEYELDNISNLRLPLIYPSSRATVQLYCMKDKDEVLYFSTHDKNANTKTLSARIGNNVELSVEVPASKGWNKTGKFNIPWKTSIGLHQKGWENAVLDWYRPFALQTTWGKKTMLEKNTPKWMLETDLWLHGGRDGNDELDALQRSFDFFGKENISYHWYYWSSKDFDTSYPEYLPARANYDKIVDIIHQNGSHVMPYTNGRLWDTTTVIYQEKKGLNEVVLKKNGQPYVEIYASKAPNAVVCPSSKVWNDIVVKFTKDILEGKIKNDALYYDQVASARALPCYNSEHNHPAGGGDFWHYANRDIFTNVRNQLQANKVLATEQNAECFIDLFDLFLMGNRPMGKEWSPAPVFPLIYSDRAMLYGFYLHNPNDMSFRIKNALTLLWGAQLNGGRSLFVMSAKVQENAAFLRDMMEFRKKQHDLFVGGRFLGEYTPEGDNPILTIESWVRPSQAVRGAKWQSADGKKATLLVNFDTANHNIVLPNGKKVLLKAGQCYRFNH</sequence>
<dbReference type="EMBL" id="VSSQ01000338">
    <property type="protein sequence ID" value="MPL91760.1"/>
    <property type="molecule type" value="Genomic_DNA"/>
</dbReference>
<accession>A0A644VKQ0</accession>
<proteinExistence type="predicted"/>
<gene>
    <name evidence="2" type="ORF">SDC9_37837</name>
</gene>
<dbReference type="AlphaFoldDB" id="A0A644VKQ0"/>
<dbReference type="InterPro" id="IPR046226">
    <property type="entry name" value="DUF6259"/>
</dbReference>
<organism evidence="2">
    <name type="scientific">bioreactor metagenome</name>
    <dbReference type="NCBI Taxonomy" id="1076179"/>
    <lineage>
        <taxon>unclassified sequences</taxon>
        <taxon>metagenomes</taxon>
        <taxon>ecological metagenomes</taxon>
    </lineage>
</organism>
<comment type="caution">
    <text evidence="2">The sequence shown here is derived from an EMBL/GenBank/DDBJ whole genome shotgun (WGS) entry which is preliminary data.</text>
</comment>
<feature type="domain" description="DUF6259" evidence="1">
    <location>
        <begin position="254"/>
        <end position="542"/>
    </location>
</feature>
<name>A0A644VKQ0_9ZZZZ</name>
<evidence type="ECO:0000313" key="2">
    <source>
        <dbReference type="EMBL" id="MPL91760.1"/>
    </source>
</evidence>
<evidence type="ECO:0000259" key="1">
    <source>
        <dbReference type="Pfam" id="PF19773"/>
    </source>
</evidence>
<reference evidence="2" key="1">
    <citation type="submission" date="2019-08" db="EMBL/GenBank/DDBJ databases">
        <authorList>
            <person name="Kucharzyk K."/>
            <person name="Murdoch R.W."/>
            <person name="Higgins S."/>
            <person name="Loffler F."/>
        </authorList>
    </citation>
    <scope>NUCLEOTIDE SEQUENCE</scope>
</reference>
<dbReference type="Pfam" id="PF19773">
    <property type="entry name" value="DUF6259"/>
    <property type="match status" value="1"/>
</dbReference>